<reference evidence="2 3" key="1">
    <citation type="journal article" date="2019" name="Environ. Microbiol.">
        <title>Species interactions and distinct microbial communities in high Arctic permafrost affected cryosols are associated with the CH4 and CO2 gas fluxes.</title>
        <authorList>
            <person name="Altshuler I."/>
            <person name="Hamel J."/>
            <person name="Turney S."/>
            <person name="Magnuson E."/>
            <person name="Levesque R."/>
            <person name="Greer C."/>
            <person name="Whyte L.G."/>
        </authorList>
    </citation>
    <scope>NUCLEOTIDE SEQUENCE [LARGE SCALE GENOMIC DNA]</scope>
    <source>
        <strain evidence="2 3">S9.3A</strain>
    </source>
</reference>
<dbReference type="InterPro" id="IPR000792">
    <property type="entry name" value="Tscrpt_reg_LuxR_C"/>
</dbReference>
<dbReference type="Gene3D" id="1.10.10.10">
    <property type="entry name" value="Winged helix-like DNA-binding domain superfamily/Winged helix DNA-binding domain"/>
    <property type="match status" value="1"/>
</dbReference>
<name>A0A502CXQ2_9MICO</name>
<accession>A0A502CXQ2</accession>
<keyword evidence="3" id="KW-1185">Reference proteome</keyword>
<dbReference type="InterPro" id="IPR036388">
    <property type="entry name" value="WH-like_DNA-bd_sf"/>
</dbReference>
<evidence type="ECO:0000313" key="2">
    <source>
        <dbReference type="EMBL" id="TPG17310.1"/>
    </source>
</evidence>
<dbReference type="PROSITE" id="PS50043">
    <property type="entry name" value="HTH_LUXR_2"/>
    <property type="match status" value="1"/>
</dbReference>
<dbReference type="SUPFAM" id="SSF46894">
    <property type="entry name" value="C-terminal effector domain of the bipartite response regulators"/>
    <property type="match status" value="1"/>
</dbReference>
<dbReference type="GO" id="GO:0003677">
    <property type="term" value="F:DNA binding"/>
    <property type="evidence" value="ECO:0007669"/>
    <property type="project" value="InterPro"/>
</dbReference>
<dbReference type="CDD" id="cd06170">
    <property type="entry name" value="LuxR_C_like"/>
    <property type="match status" value="1"/>
</dbReference>
<dbReference type="AlphaFoldDB" id="A0A502CXQ2"/>
<protein>
    <recommendedName>
        <fullName evidence="1">HTH luxR-type domain-containing protein</fullName>
    </recommendedName>
</protein>
<dbReference type="Proteomes" id="UP000317722">
    <property type="component" value="Unassembled WGS sequence"/>
</dbReference>
<dbReference type="InterPro" id="IPR016032">
    <property type="entry name" value="Sig_transdc_resp-reg_C-effctor"/>
</dbReference>
<dbReference type="SMART" id="SM00421">
    <property type="entry name" value="HTH_LUXR"/>
    <property type="match status" value="1"/>
</dbReference>
<dbReference type="PANTHER" id="PTHR47691:SF3">
    <property type="entry name" value="HTH-TYPE TRANSCRIPTIONAL REGULATOR RV0890C-RELATED"/>
    <property type="match status" value="1"/>
</dbReference>
<dbReference type="GO" id="GO:0006355">
    <property type="term" value="P:regulation of DNA-templated transcription"/>
    <property type="evidence" value="ECO:0007669"/>
    <property type="project" value="InterPro"/>
</dbReference>
<feature type="domain" description="HTH luxR-type" evidence="1">
    <location>
        <begin position="740"/>
        <end position="805"/>
    </location>
</feature>
<dbReference type="PRINTS" id="PR00038">
    <property type="entry name" value="HTHLUXR"/>
</dbReference>
<dbReference type="PROSITE" id="PS00622">
    <property type="entry name" value="HTH_LUXR_1"/>
    <property type="match status" value="1"/>
</dbReference>
<comment type="caution">
    <text evidence="2">The sequence shown here is derived from an EMBL/GenBank/DDBJ whole genome shotgun (WGS) entry which is preliminary data.</text>
</comment>
<gene>
    <name evidence="2" type="ORF">EAH86_11235</name>
</gene>
<dbReference type="PANTHER" id="PTHR47691">
    <property type="entry name" value="REGULATOR-RELATED"/>
    <property type="match status" value="1"/>
</dbReference>
<dbReference type="InterPro" id="IPR027417">
    <property type="entry name" value="P-loop_NTPase"/>
</dbReference>
<dbReference type="Gene3D" id="3.40.50.300">
    <property type="entry name" value="P-loop containing nucleotide triphosphate hydrolases"/>
    <property type="match status" value="1"/>
</dbReference>
<organism evidence="2 3">
    <name type="scientific">Pedococcus bigeumensis</name>
    <dbReference type="NCBI Taxonomy" id="433644"/>
    <lineage>
        <taxon>Bacteria</taxon>
        <taxon>Bacillati</taxon>
        <taxon>Actinomycetota</taxon>
        <taxon>Actinomycetes</taxon>
        <taxon>Micrococcales</taxon>
        <taxon>Intrasporangiaceae</taxon>
        <taxon>Pedococcus</taxon>
    </lineage>
</organism>
<proteinExistence type="predicted"/>
<dbReference type="SUPFAM" id="SSF52540">
    <property type="entry name" value="P-loop containing nucleoside triphosphate hydrolases"/>
    <property type="match status" value="1"/>
</dbReference>
<dbReference type="EMBL" id="RCZM01000003">
    <property type="protein sequence ID" value="TPG17310.1"/>
    <property type="molecule type" value="Genomic_DNA"/>
</dbReference>
<sequence>MGRDDVLDRLRLLLSSNRWVTLTGAPGCGKTLVARHTASAATPVVWVAGHHHATTESLVTACLDALDAEVAPGDSPTMALKRALDGRDTLLVLDGVDALEGLGEILNDLVEDADGWRLLCTATTVAGRPHERVVRMPPLPLPSPRQPLEGPALELLLARVAAAGGHSVDLEQHDALLRRLLGASGGLPSLIEQLAVQIALIGVSDVSPAASLAEAVRRSYDLLDAEQQQCFRRLALIGRPVGLDVLADVCGVGRPQAVQLAAALARRSLVEVGPDGRFDMLPPMREVGCALAEATDDAQQSLTGLLTWADRVIPQDVNAGSADAPFLSQLALVATAVRQACAVEATRPRGYALANRAFPSLSAAMRAREALDLMDAALASGDGPPIIGSQLARRAGICASEVRGTYEGLRLLDRSEEHARALGEPMRDVELARTAAIRAEMHLDAGDLVSARADAKRTLALGGDDPYVIRQVRRTLMDVCVSAGDFGEAEQLAALIVDSPPPDEVWIALSARTLQAKVAWEQGRLVEAASLALFARAQAQEIREDRIALLADTVHRMVAGGPGLSVDAETLPWAVRLTVQLQDARELLAMGDISRAAGRAADIVVLADSSKLGRDAVEARLLVADALMSLGEPVQAQASYLSVLRRAVEVTMPLRAADALDGLAAIAAESGTTAYRPVAGAAAALRVSRRAVGRDRPGVVYAAGALRDCPAGWLERGQFTADGVAAVAALFAGREPAESSSSPLRVLTKAERGVAELVAEGLTSRQIAEQLFVSPRTVDAHLSHIFRKLEIASRAKLAALMVEIA</sequence>
<dbReference type="Pfam" id="PF00196">
    <property type="entry name" value="GerE"/>
    <property type="match status" value="1"/>
</dbReference>
<evidence type="ECO:0000313" key="3">
    <source>
        <dbReference type="Proteomes" id="UP000317722"/>
    </source>
</evidence>
<evidence type="ECO:0000259" key="1">
    <source>
        <dbReference type="PROSITE" id="PS50043"/>
    </source>
</evidence>